<dbReference type="AlphaFoldDB" id="A0A1Y2LN89"/>
<gene>
    <name evidence="2" type="ORF">B5807_10246</name>
</gene>
<keyword evidence="3" id="KW-1185">Reference proteome</keyword>
<organism evidence="2 3">
    <name type="scientific">Epicoccum nigrum</name>
    <name type="common">Soil fungus</name>
    <name type="synonym">Epicoccum purpurascens</name>
    <dbReference type="NCBI Taxonomy" id="105696"/>
    <lineage>
        <taxon>Eukaryota</taxon>
        <taxon>Fungi</taxon>
        <taxon>Dikarya</taxon>
        <taxon>Ascomycota</taxon>
        <taxon>Pezizomycotina</taxon>
        <taxon>Dothideomycetes</taxon>
        <taxon>Pleosporomycetidae</taxon>
        <taxon>Pleosporales</taxon>
        <taxon>Pleosporineae</taxon>
        <taxon>Didymellaceae</taxon>
        <taxon>Epicoccum</taxon>
    </lineage>
</organism>
<reference evidence="2 3" key="1">
    <citation type="journal article" date="2017" name="Genome Announc.">
        <title>Genome sequence of the saprophytic ascomycete Epicoccum nigrum ICMP 19927 strain isolated from New Zealand.</title>
        <authorList>
            <person name="Fokin M."/>
            <person name="Fleetwood D."/>
            <person name="Weir B.S."/>
            <person name="Villas-Boas S.G."/>
        </authorList>
    </citation>
    <scope>NUCLEOTIDE SEQUENCE [LARGE SCALE GENOMIC DNA]</scope>
    <source>
        <strain evidence="2 3">ICMP 19927</strain>
    </source>
</reference>
<evidence type="ECO:0000313" key="2">
    <source>
        <dbReference type="EMBL" id="OSS45361.1"/>
    </source>
</evidence>
<feature type="transmembrane region" description="Helical" evidence="1">
    <location>
        <begin position="105"/>
        <end position="124"/>
    </location>
</feature>
<accession>A0A1Y2LN89</accession>
<keyword evidence="1" id="KW-1133">Transmembrane helix</keyword>
<dbReference type="Proteomes" id="UP000193240">
    <property type="component" value="Unassembled WGS sequence"/>
</dbReference>
<dbReference type="InParanoid" id="A0A1Y2LN89"/>
<name>A0A1Y2LN89_EPING</name>
<protein>
    <submittedName>
        <fullName evidence="2">Uncharacterized protein</fullName>
    </submittedName>
</protein>
<keyword evidence="1" id="KW-0812">Transmembrane</keyword>
<dbReference type="EMBL" id="KZ107854">
    <property type="protein sequence ID" value="OSS45361.1"/>
    <property type="molecule type" value="Genomic_DNA"/>
</dbReference>
<sequence>MQSNRLPSIASKLGLTATNKHHVTLHLETEDGPLIDTEDTLSTVLPNAKETVYAVIEQTQTPILPPVPADPTLQLRVVTPELAHEHADVNSIATTAKPLTTRGMVIVFVLFGMLATDLVPILVWQKVCV</sequence>
<evidence type="ECO:0000256" key="1">
    <source>
        <dbReference type="SAM" id="Phobius"/>
    </source>
</evidence>
<proteinExistence type="predicted"/>
<dbReference type="STRING" id="105696.A0A1Y2LN89"/>
<evidence type="ECO:0000313" key="3">
    <source>
        <dbReference type="Proteomes" id="UP000193240"/>
    </source>
</evidence>
<keyword evidence="1" id="KW-0472">Membrane</keyword>